<dbReference type="InterPro" id="IPR050792">
    <property type="entry name" value="ADP-ribosylglycohydrolase"/>
</dbReference>
<dbReference type="OrthoDB" id="9798107at2"/>
<feature type="binding site" evidence="3">
    <location>
        <position position="272"/>
    </location>
    <ligand>
        <name>Mg(2+)</name>
        <dbReference type="ChEBI" id="CHEBI:18420"/>
        <label>1</label>
    </ligand>
</feature>
<dbReference type="Gene3D" id="1.10.4080.10">
    <property type="entry name" value="ADP-ribosylation/Crystallin J1"/>
    <property type="match status" value="1"/>
</dbReference>
<dbReference type="PANTHER" id="PTHR16222">
    <property type="entry name" value="ADP-RIBOSYLGLYCOHYDROLASE"/>
    <property type="match status" value="1"/>
</dbReference>
<dbReference type="InterPro" id="IPR036705">
    <property type="entry name" value="Ribosyl_crysJ1_sf"/>
</dbReference>
<feature type="binding site" evidence="3">
    <location>
        <position position="69"/>
    </location>
    <ligand>
        <name>Mg(2+)</name>
        <dbReference type="ChEBI" id="CHEBI:18420"/>
        <label>1</label>
    </ligand>
</feature>
<evidence type="ECO:0000313" key="5">
    <source>
        <dbReference type="Proteomes" id="UP000012063"/>
    </source>
</evidence>
<accession>M5E4D1</accession>
<keyword evidence="3" id="KW-0479">Metal-binding</keyword>
<sequence>MHKNFSDNKKLMKKIEKEIKNNAFGVFFGLIIGDALGAAVEFKARDTFEKLTDMRAGGPHGLDAGYWTDDSSMALCLAESLTEKDFNLEDQLQRYIKWYKEGYLSSTGNCFDIGNITANSLEHYEKNGELPPARERAAGNGSLMRLAPVPIYYRNDFKEAVKYSGKSSLTTHNNQMAIDSCRYLGALIQQFINSRFKVEAFKIKVIKETALDINLNDEVLGAINGSFEKHRDEIKSTGFVIHTLEASLWSFLNTDSFDEAVLLAANLGDDADTVAAVTGQLAGSYYGFNSIPEKWIDKLVHYPLLKDIAEKLYKIKQQGNN</sequence>
<keyword evidence="5" id="KW-1185">Reference proteome</keyword>
<evidence type="ECO:0000256" key="3">
    <source>
        <dbReference type="PIRSR" id="PIRSR605502-1"/>
    </source>
</evidence>
<dbReference type="Proteomes" id="UP000012063">
    <property type="component" value="Unassembled WGS sequence"/>
</dbReference>
<dbReference type="PANTHER" id="PTHR16222:SF24">
    <property type="entry name" value="ADP-RIBOSYLHYDROLASE ARH3"/>
    <property type="match status" value="1"/>
</dbReference>
<dbReference type="SUPFAM" id="SSF101478">
    <property type="entry name" value="ADP-ribosylglycohydrolase"/>
    <property type="match status" value="1"/>
</dbReference>
<dbReference type="AlphaFoldDB" id="M5E4D1"/>
<feature type="binding site" evidence="3">
    <location>
        <position position="273"/>
    </location>
    <ligand>
        <name>Mg(2+)</name>
        <dbReference type="ChEBI" id="CHEBI:18420"/>
        <label>1</label>
    </ligand>
</feature>
<comment type="similarity">
    <text evidence="1">Belongs to the ADP-ribosylglycohydrolase family.</text>
</comment>
<evidence type="ECO:0000256" key="1">
    <source>
        <dbReference type="ARBA" id="ARBA00010702"/>
    </source>
</evidence>
<feature type="binding site" evidence="3">
    <location>
        <position position="70"/>
    </location>
    <ligand>
        <name>Mg(2+)</name>
        <dbReference type="ChEBI" id="CHEBI:18420"/>
        <label>1</label>
    </ligand>
</feature>
<evidence type="ECO:0000313" key="4">
    <source>
        <dbReference type="EMBL" id="CCU81153.1"/>
    </source>
</evidence>
<comment type="caution">
    <text evidence="4">The sequence shown here is derived from an EMBL/GenBank/DDBJ whole genome shotgun (WGS) entry which is preliminary data.</text>
</comment>
<proteinExistence type="inferred from homology"/>
<evidence type="ECO:0000256" key="2">
    <source>
        <dbReference type="ARBA" id="ARBA00022801"/>
    </source>
</evidence>
<reference evidence="5" key="1">
    <citation type="journal article" date="2013" name="Genome Announc.">
        <title>Genome Sequence of Halanaerobium saccharolyticum subsp. saccharolyticum Strain DSM 6643T, a Halophilic Hydrogen-Producing Bacterium.</title>
        <authorList>
            <person name="Kivisto A."/>
            <person name="Larjo A."/>
            <person name="Ciranna A."/>
            <person name="Santala V."/>
            <person name="Roos C."/>
            <person name="Karp M."/>
        </authorList>
    </citation>
    <scope>NUCLEOTIDE SEQUENCE [LARGE SCALE GENOMIC DNA]</scope>
    <source>
        <strain evidence="5">DSM 6643</strain>
    </source>
</reference>
<gene>
    <name evidence="4" type="ORF">HSACCH_02618</name>
</gene>
<dbReference type="InterPro" id="IPR005502">
    <property type="entry name" value="Ribosyl_crysJ1"/>
</dbReference>
<dbReference type="STRING" id="1293054.HSACCH_02618"/>
<feature type="binding site" evidence="3">
    <location>
        <position position="68"/>
    </location>
    <ligand>
        <name>Mg(2+)</name>
        <dbReference type="ChEBI" id="CHEBI:18420"/>
        <label>1</label>
    </ligand>
</feature>
<keyword evidence="2 4" id="KW-0378">Hydrolase</keyword>
<feature type="binding site" evidence="3">
    <location>
        <position position="270"/>
    </location>
    <ligand>
        <name>Mg(2+)</name>
        <dbReference type="ChEBI" id="CHEBI:18420"/>
        <label>1</label>
    </ligand>
</feature>
<dbReference type="GO" id="GO:0016787">
    <property type="term" value="F:hydrolase activity"/>
    <property type="evidence" value="ECO:0007669"/>
    <property type="project" value="UniProtKB-KW"/>
</dbReference>
<dbReference type="Pfam" id="PF03747">
    <property type="entry name" value="ADP_ribosyl_GH"/>
    <property type="match status" value="1"/>
</dbReference>
<keyword evidence="3" id="KW-0460">Magnesium</keyword>
<dbReference type="EMBL" id="CAUI01000023">
    <property type="protein sequence ID" value="CCU81153.1"/>
    <property type="molecule type" value="Genomic_DNA"/>
</dbReference>
<protein>
    <submittedName>
        <fullName evidence="4">ADP-ribosylglycohydrolase family protein</fullName>
    </submittedName>
</protein>
<organism evidence="4 5">
    <name type="scientific">Halanaerobium saccharolyticum subsp. saccharolyticum DSM 6643</name>
    <dbReference type="NCBI Taxonomy" id="1293054"/>
    <lineage>
        <taxon>Bacteria</taxon>
        <taxon>Bacillati</taxon>
        <taxon>Bacillota</taxon>
        <taxon>Clostridia</taxon>
        <taxon>Halanaerobiales</taxon>
        <taxon>Halanaerobiaceae</taxon>
        <taxon>Halanaerobium</taxon>
    </lineage>
</organism>
<name>M5E4D1_9FIRM</name>
<dbReference type="eggNOG" id="COG1397">
    <property type="taxonomic scope" value="Bacteria"/>
</dbReference>
<comment type="cofactor">
    <cofactor evidence="3">
        <name>Mg(2+)</name>
        <dbReference type="ChEBI" id="CHEBI:18420"/>
    </cofactor>
    <text evidence="3">Binds 2 magnesium ions per subunit.</text>
</comment>
<dbReference type="InParanoid" id="M5E4D1"/>
<dbReference type="GO" id="GO:0046872">
    <property type="term" value="F:metal ion binding"/>
    <property type="evidence" value="ECO:0007669"/>
    <property type="project" value="UniProtKB-KW"/>
</dbReference>